<proteinExistence type="predicted"/>
<dbReference type="SUPFAM" id="SSF53474">
    <property type="entry name" value="alpha/beta-Hydrolases"/>
    <property type="match status" value="1"/>
</dbReference>
<sequence>MTALKNIINYLENFGPQTFAQMPFNELDATILAQLAYLDYTILERQPSYKFAAINDQKLLKSAIKQTWNPQANLKLLQALQKSRRYQNLKWHNWETKTNVKAEEQFSAVTLEFAPKQYFVAFRGTTSTLVDWKEDFNMTFLETIPSQKSALQYYQRMTRLHPGRFYIGGHSKGGNLATYAAIHSQGMAQQVLKGAYSIDGPGLKTPLPLTIKVKIHKFIPEASIVGLLLEPEANYQVVKSNGAGIKQHDPFTWQIKNNHFQLIAAPNELSQFTQHTVTNWLTSLDDATKQEFLDSLYTILKNIDADQIDNIEQNWLTTLKLLAPEILNSKNETKQQWRFVTNKLLNSIFAEAKIIIDTKRPHLEQLYSKQLKKH</sequence>
<comment type="caution">
    <text evidence="1">The sequence shown here is derived from an EMBL/GenBank/DDBJ whole genome shotgun (WGS) entry which is preliminary data.</text>
</comment>
<dbReference type="AlphaFoldDB" id="A0A0R2BIJ6"/>
<dbReference type="InterPro" id="IPR024499">
    <property type="entry name" value="Mbeg1-like"/>
</dbReference>
<evidence type="ECO:0008006" key="3">
    <source>
        <dbReference type="Google" id="ProtNLM"/>
    </source>
</evidence>
<name>A0A0R2BIJ6_9LACO</name>
<keyword evidence="2" id="KW-1185">Reference proteome</keyword>
<dbReference type="STRING" id="1423738.FC84_GL000192"/>
<organism evidence="1 2">
    <name type="scientific">Lapidilactobacillus dextrinicus DSM 20335</name>
    <dbReference type="NCBI Taxonomy" id="1423738"/>
    <lineage>
        <taxon>Bacteria</taxon>
        <taxon>Bacillati</taxon>
        <taxon>Bacillota</taxon>
        <taxon>Bacilli</taxon>
        <taxon>Lactobacillales</taxon>
        <taxon>Lactobacillaceae</taxon>
        <taxon>Lapidilactobacillus</taxon>
    </lineage>
</organism>
<evidence type="ECO:0000313" key="1">
    <source>
        <dbReference type="EMBL" id="KRM79034.1"/>
    </source>
</evidence>
<dbReference type="EMBL" id="AYYK01000008">
    <property type="protein sequence ID" value="KRM79034.1"/>
    <property type="molecule type" value="Genomic_DNA"/>
</dbReference>
<gene>
    <name evidence="1" type="ORF">FC84_GL000192</name>
</gene>
<dbReference type="PATRIC" id="fig|1423738.3.peg.193"/>
<dbReference type="Gene3D" id="3.40.50.1820">
    <property type="entry name" value="alpha/beta hydrolase"/>
    <property type="match status" value="1"/>
</dbReference>
<dbReference type="Pfam" id="PF11187">
    <property type="entry name" value="Mbeg1-like"/>
    <property type="match status" value="1"/>
</dbReference>
<protein>
    <recommendedName>
        <fullName evidence="3">DUF2974 domain-containing protein</fullName>
    </recommendedName>
</protein>
<accession>A0A0R2BIJ6</accession>
<evidence type="ECO:0000313" key="2">
    <source>
        <dbReference type="Proteomes" id="UP000051813"/>
    </source>
</evidence>
<reference evidence="1 2" key="1">
    <citation type="journal article" date="2015" name="Genome Announc.">
        <title>Expanding the biotechnology potential of lactobacilli through comparative genomics of 213 strains and associated genera.</title>
        <authorList>
            <person name="Sun Z."/>
            <person name="Harris H.M."/>
            <person name="McCann A."/>
            <person name="Guo C."/>
            <person name="Argimon S."/>
            <person name="Zhang W."/>
            <person name="Yang X."/>
            <person name="Jeffery I.B."/>
            <person name="Cooney J.C."/>
            <person name="Kagawa T.F."/>
            <person name="Liu W."/>
            <person name="Song Y."/>
            <person name="Salvetti E."/>
            <person name="Wrobel A."/>
            <person name="Rasinkangas P."/>
            <person name="Parkhill J."/>
            <person name="Rea M.C."/>
            <person name="O'Sullivan O."/>
            <person name="Ritari J."/>
            <person name="Douillard F.P."/>
            <person name="Paul Ross R."/>
            <person name="Yang R."/>
            <person name="Briner A.E."/>
            <person name="Felis G.E."/>
            <person name="de Vos W.M."/>
            <person name="Barrangou R."/>
            <person name="Klaenhammer T.R."/>
            <person name="Caufield P.W."/>
            <person name="Cui Y."/>
            <person name="Zhang H."/>
            <person name="O'Toole P.W."/>
        </authorList>
    </citation>
    <scope>NUCLEOTIDE SEQUENCE [LARGE SCALE GENOMIC DNA]</scope>
    <source>
        <strain evidence="1 2">DSM 20335</strain>
    </source>
</reference>
<dbReference type="InterPro" id="IPR029058">
    <property type="entry name" value="AB_hydrolase_fold"/>
</dbReference>
<dbReference type="Proteomes" id="UP000051813">
    <property type="component" value="Unassembled WGS sequence"/>
</dbReference>